<dbReference type="GO" id="GO:0005886">
    <property type="term" value="C:plasma membrane"/>
    <property type="evidence" value="ECO:0007669"/>
    <property type="project" value="TreeGrafter"/>
</dbReference>
<keyword evidence="9 11" id="KW-0472">Membrane</keyword>
<evidence type="ECO:0000256" key="8">
    <source>
        <dbReference type="ARBA" id="ARBA00023065"/>
    </source>
</evidence>
<evidence type="ECO:0000259" key="12">
    <source>
        <dbReference type="Pfam" id="PF07885"/>
    </source>
</evidence>
<keyword evidence="15" id="KW-1185">Reference proteome</keyword>
<evidence type="ECO:0000256" key="3">
    <source>
        <dbReference type="ARBA" id="ARBA00022538"/>
    </source>
</evidence>
<keyword evidence="3" id="KW-0633">Potassium transport</keyword>
<comment type="caution">
    <text evidence="14">The sequence shown here is derived from an EMBL/GenBank/DDBJ whole genome shotgun (WGS) entry which is preliminary data.</text>
</comment>
<dbReference type="Gene3D" id="2.60.40.1400">
    <property type="entry name" value="G protein-activated inward rectifier potassium channel 1"/>
    <property type="match status" value="1"/>
</dbReference>
<evidence type="ECO:0000256" key="6">
    <source>
        <dbReference type="ARBA" id="ARBA00022958"/>
    </source>
</evidence>
<evidence type="ECO:0000313" key="14">
    <source>
        <dbReference type="EMBL" id="TDO23591.1"/>
    </source>
</evidence>
<evidence type="ECO:0000259" key="13">
    <source>
        <dbReference type="Pfam" id="PF17655"/>
    </source>
</evidence>
<dbReference type="EMBL" id="SNWP01000015">
    <property type="protein sequence ID" value="TDO23591.1"/>
    <property type="molecule type" value="Genomic_DNA"/>
</dbReference>
<dbReference type="InterPro" id="IPR013518">
    <property type="entry name" value="K_chnl_inward-rec_Kir_cyto"/>
</dbReference>
<dbReference type="PRINTS" id="PR01320">
    <property type="entry name" value="KIRCHANNEL"/>
</dbReference>
<name>A0A4R6INB9_9BACT</name>
<feature type="transmembrane region" description="Helical" evidence="11">
    <location>
        <begin position="64"/>
        <end position="86"/>
    </location>
</feature>
<evidence type="ECO:0000256" key="9">
    <source>
        <dbReference type="ARBA" id="ARBA00023136"/>
    </source>
</evidence>
<comment type="subcellular location">
    <subcellularLocation>
        <location evidence="1">Membrane</location>
        <topology evidence="1">Multi-pass membrane protein</topology>
    </subcellularLocation>
</comment>
<dbReference type="GO" id="GO:0034702">
    <property type="term" value="C:monoatomic ion channel complex"/>
    <property type="evidence" value="ECO:0007669"/>
    <property type="project" value="UniProtKB-KW"/>
</dbReference>
<dbReference type="InterPro" id="IPR016449">
    <property type="entry name" value="K_chnl_inward-rec_Kir"/>
</dbReference>
<dbReference type="PANTHER" id="PTHR11767">
    <property type="entry name" value="INWARD RECTIFIER POTASSIUM CHANNEL"/>
    <property type="match status" value="1"/>
</dbReference>
<keyword evidence="7 11" id="KW-1133">Transmembrane helix</keyword>
<evidence type="ECO:0000256" key="7">
    <source>
        <dbReference type="ARBA" id="ARBA00022989"/>
    </source>
</evidence>
<protein>
    <submittedName>
        <fullName evidence="14">Inward rectifier potassium channel</fullName>
    </submittedName>
</protein>
<evidence type="ECO:0000256" key="11">
    <source>
        <dbReference type="SAM" id="Phobius"/>
    </source>
</evidence>
<dbReference type="GO" id="GO:1990573">
    <property type="term" value="P:potassium ion import across plasma membrane"/>
    <property type="evidence" value="ECO:0007669"/>
    <property type="project" value="TreeGrafter"/>
</dbReference>
<proteinExistence type="predicted"/>
<sequence length="321" mass="36503">MLIRKLNKKAQINNETGLGTNTNLSGTGRFFNRNGEPNMQVMGMNLWQRLNIYHSLLTMSMWKFLLVVVIYFLGTNLLFTAIYYLIGIEHLGGLMQVHGLELFGEVFFFSAQTFTTVGYGRINPMGFAASFTASMEALTGLMTFAIATGIMWGRFSRPKAYIRYSKNAVVAPFRDGIALMFRMVPFTRNYLVNVEVRVTLAMQVMEDGQMKNRFFNMPLDIAKANTMTANWTLVHIINEESPIYGFTKDDLTNAHAEMLVFVQGFDESFSNTVISRTSYTYEELVFGAKFLPMYHPSEDGMKTVLHLDQLDAYEKVELGQV</sequence>
<keyword evidence="5" id="KW-0851">Voltage-gated channel</keyword>
<feature type="domain" description="Potassium channel" evidence="12">
    <location>
        <begin position="77"/>
        <end position="151"/>
    </location>
</feature>
<dbReference type="Pfam" id="PF07885">
    <property type="entry name" value="Ion_trans_2"/>
    <property type="match status" value="1"/>
</dbReference>
<keyword evidence="2" id="KW-0813">Transport</keyword>
<feature type="transmembrane region" description="Helical" evidence="11">
    <location>
        <begin position="127"/>
        <end position="153"/>
    </location>
</feature>
<dbReference type="Gene3D" id="1.10.287.70">
    <property type="match status" value="1"/>
</dbReference>
<dbReference type="InterPro" id="IPR013099">
    <property type="entry name" value="K_chnl_dom"/>
</dbReference>
<organism evidence="14 15">
    <name type="scientific">Sediminibacterium goheungense</name>
    <dbReference type="NCBI Taxonomy" id="1086393"/>
    <lineage>
        <taxon>Bacteria</taxon>
        <taxon>Pseudomonadati</taxon>
        <taxon>Bacteroidota</taxon>
        <taxon>Chitinophagia</taxon>
        <taxon>Chitinophagales</taxon>
        <taxon>Chitinophagaceae</taxon>
        <taxon>Sediminibacterium</taxon>
    </lineage>
</organism>
<accession>A0A4R6INB9</accession>
<evidence type="ECO:0000256" key="2">
    <source>
        <dbReference type="ARBA" id="ARBA00022448"/>
    </source>
</evidence>
<keyword evidence="6" id="KW-0630">Potassium</keyword>
<evidence type="ECO:0000313" key="15">
    <source>
        <dbReference type="Proteomes" id="UP000295741"/>
    </source>
</evidence>
<dbReference type="InterPro" id="IPR041647">
    <property type="entry name" value="IRK_C"/>
</dbReference>
<keyword evidence="4 11" id="KW-0812">Transmembrane</keyword>
<dbReference type="RefSeq" id="WP_133475766.1">
    <property type="nucleotide sequence ID" value="NZ_SNWP01000015.1"/>
</dbReference>
<dbReference type="PANTHER" id="PTHR11767:SF102">
    <property type="entry name" value="INWARDLY RECTIFYING POTASSIUM CHANNEL 1, ISOFORM F"/>
    <property type="match status" value="1"/>
</dbReference>
<evidence type="ECO:0000256" key="5">
    <source>
        <dbReference type="ARBA" id="ARBA00022882"/>
    </source>
</evidence>
<dbReference type="GO" id="GO:0034765">
    <property type="term" value="P:regulation of monoatomic ion transmembrane transport"/>
    <property type="evidence" value="ECO:0007669"/>
    <property type="project" value="TreeGrafter"/>
</dbReference>
<dbReference type="GO" id="GO:0005242">
    <property type="term" value="F:inward rectifier potassium channel activity"/>
    <property type="evidence" value="ECO:0007669"/>
    <property type="project" value="InterPro"/>
</dbReference>
<dbReference type="OrthoDB" id="9813518at2"/>
<dbReference type="SUPFAM" id="SSF81296">
    <property type="entry name" value="E set domains"/>
    <property type="match status" value="1"/>
</dbReference>
<dbReference type="AlphaFoldDB" id="A0A4R6INB9"/>
<keyword evidence="10 14" id="KW-0407">Ion channel</keyword>
<dbReference type="SUPFAM" id="SSF81324">
    <property type="entry name" value="Voltage-gated potassium channels"/>
    <property type="match status" value="1"/>
</dbReference>
<evidence type="ECO:0000256" key="1">
    <source>
        <dbReference type="ARBA" id="ARBA00004141"/>
    </source>
</evidence>
<dbReference type="Pfam" id="PF17655">
    <property type="entry name" value="IRK_C"/>
    <property type="match status" value="1"/>
</dbReference>
<dbReference type="Proteomes" id="UP000295741">
    <property type="component" value="Unassembled WGS sequence"/>
</dbReference>
<reference evidence="14 15" key="1">
    <citation type="submission" date="2019-03" db="EMBL/GenBank/DDBJ databases">
        <title>Genomic Encyclopedia of Archaeal and Bacterial Type Strains, Phase II (KMG-II): from individual species to whole genera.</title>
        <authorList>
            <person name="Goeker M."/>
        </authorList>
    </citation>
    <scope>NUCLEOTIDE SEQUENCE [LARGE SCALE GENOMIC DNA]</scope>
    <source>
        <strain evidence="14 15">DSM 28323</strain>
    </source>
</reference>
<evidence type="ECO:0000256" key="10">
    <source>
        <dbReference type="ARBA" id="ARBA00023303"/>
    </source>
</evidence>
<feature type="domain" description="Inward rectifier potassium channel C-terminal" evidence="13">
    <location>
        <begin position="162"/>
        <end position="318"/>
    </location>
</feature>
<keyword evidence="8" id="KW-0406">Ion transport</keyword>
<dbReference type="InterPro" id="IPR014756">
    <property type="entry name" value="Ig_E-set"/>
</dbReference>
<gene>
    <name evidence="14" type="ORF">BC659_3203</name>
</gene>
<evidence type="ECO:0000256" key="4">
    <source>
        <dbReference type="ARBA" id="ARBA00022692"/>
    </source>
</evidence>